<evidence type="ECO:0000313" key="2">
    <source>
        <dbReference type="EMBL" id="NWO23713.1"/>
    </source>
</evidence>
<name>A0A7Y8VSB1_9FIRM</name>
<dbReference type="EMBL" id="JABXYR010000002">
    <property type="protein sequence ID" value="NWO23713.1"/>
    <property type="molecule type" value="Genomic_DNA"/>
</dbReference>
<evidence type="ECO:0008006" key="4">
    <source>
        <dbReference type="Google" id="ProtNLM"/>
    </source>
</evidence>
<dbReference type="PROSITE" id="PS51257">
    <property type="entry name" value="PROKAR_LIPOPROTEIN"/>
    <property type="match status" value="1"/>
</dbReference>
<sequence>MKVNKKLFATIAMCALSISIILTGCGVKTESTSHTYDENYKVTLEVPKDHGYKFNDNKKKSFGMYDYHYDFSLKGDKAELYFSIEPYVYNTSIYFQDEYPDLDKDNPNFDDYLKVLEKGKKDYKLVKIGGRKAVRFEERGYVGKEKDKLLGYLYIIDIHHGDGDKKLQVKVLPKDKKTDVKKFIDDDEVTCIIDSIKFKSFS</sequence>
<comment type="caution">
    <text evidence="2">The sequence shown here is derived from an EMBL/GenBank/DDBJ whole genome shotgun (WGS) entry which is preliminary data.</text>
</comment>
<evidence type="ECO:0000256" key="1">
    <source>
        <dbReference type="SAM" id="SignalP"/>
    </source>
</evidence>
<keyword evidence="3" id="KW-1185">Reference proteome</keyword>
<dbReference type="Proteomes" id="UP000526307">
    <property type="component" value="Unassembled WGS sequence"/>
</dbReference>
<evidence type="ECO:0000313" key="3">
    <source>
        <dbReference type="Proteomes" id="UP000526307"/>
    </source>
</evidence>
<proteinExistence type="predicted"/>
<protein>
    <recommendedName>
        <fullName evidence="4">Lipoprotein</fullName>
    </recommendedName>
</protein>
<accession>A0A7Y8VSB1</accession>
<feature type="chain" id="PRO_5038954510" description="Lipoprotein" evidence="1">
    <location>
        <begin position="25"/>
        <end position="202"/>
    </location>
</feature>
<organism evidence="2 3">
    <name type="scientific">Mogibacterium timidum</name>
    <dbReference type="NCBI Taxonomy" id="35519"/>
    <lineage>
        <taxon>Bacteria</taxon>
        <taxon>Bacillati</taxon>
        <taxon>Bacillota</taxon>
        <taxon>Clostridia</taxon>
        <taxon>Peptostreptococcales</taxon>
        <taxon>Anaerovoracaceae</taxon>
        <taxon>Mogibacterium</taxon>
    </lineage>
</organism>
<keyword evidence="1" id="KW-0732">Signal</keyword>
<dbReference type="AlphaFoldDB" id="A0A7Y8VSB1"/>
<dbReference type="RefSeq" id="WP_178978685.1">
    <property type="nucleotide sequence ID" value="NZ_JABXYR010000002.1"/>
</dbReference>
<gene>
    <name evidence="2" type="ORF">HW270_06510</name>
</gene>
<reference evidence="2 3" key="1">
    <citation type="submission" date="2020-06" db="EMBL/GenBank/DDBJ databases">
        <title>Mogibacterium timidum strain W9173 genomic sequence.</title>
        <authorList>
            <person name="Wade W.G."/>
            <person name="Johnston C.D."/>
            <person name="Chen T."/>
            <person name="Dewhirst F.E."/>
        </authorList>
    </citation>
    <scope>NUCLEOTIDE SEQUENCE [LARGE SCALE GENOMIC DNA]</scope>
    <source>
        <strain evidence="2 3">W9173</strain>
    </source>
</reference>
<feature type="signal peptide" evidence="1">
    <location>
        <begin position="1"/>
        <end position="24"/>
    </location>
</feature>